<dbReference type="PANTHER" id="PTHR30136:SF33">
    <property type="entry name" value="TRANSCRIPTIONAL REGULATORY PROTEIN"/>
    <property type="match status" value="1"/>
</dbReference>
<evidence type="ECO:0000313" key="7">
    <source>
        <dbReference type="Proteomes" id="UP000199064"/>
    </source>
</evidence>
<sequence>MVVKALRAEDRKAASVSQALSRGLHLLSVFADAPVWLSNSDIAGRTDLPAATVARLTKSLTQMGFLHYSGSRRRFRLAPGVVRLGYGARSETQVIEVIRPHLQRIADRFGVHAALAVLDGVEALHLEVCHSSTTLVTLRLEAGSRVPLAGTPIGHALLAALEPARRESCLVDLECHHAAEWNVLSPQIEHGLVEIAGSGFTLSLGGWHPDVHGVAVPFKPSDQAAAMSLGCGVPKGQLPLPRLKELGGELVKLSALVTSSRENSLPVQ</sequence>
<organism evidence="6 7">
    <name type="scientific">Nitratireductor aquibiodomus</name>
    <dbReference type="NCBI Taxonomy" id="204799"/>
    <lineage>
        <taxon>Bacteria</taxon>
        <taxon>Pseudomonadati</taxon>
        <taxon>Pseudomonadota</taxon>
        <taxon>Alphaproteobacteria</taxon>
        <taxon>Hyphomicrobiales</taxon>
        <taxon>Phyllobacteriaceae</taxon>
        <taxon>Nitratireductor</taxon>
    </lineage>
</organism>
<evidence type="ECO:0000313" key="6">
    <source>
        <dbReference type="EMBL" id="SEB51162.1"/>
    </source>
</evidence>
<keyword evidence="3" id="KW-0804">Transcription</keyword>
<dbReference type="SMART" id="SM00346">
    <property type="entry name" value="HTH_ICLR"/>
    <property type="match status" value="1"/>
</dbReference>
<dbReference type="EMBL" id="FNSL01000001">
    <property type="protein sequence ID" value="SEB51162.1"/>
    <property type="molecule type" value="Genomic_DNA"/>
</dbReference>
<feature type="domain" description="HTH iclR-type" evidence="4">
    <location>
        <begin position="17"/>
        <end position="79"/>
    </location>
</feature>
<proteinExistence type="predicted"/>
<dbReference type="InterPro" id="IPR036388">
    <property type="entry name" value="WH-like_DNA-bd_sf"/>
</dbReference>
<dbReference type="Pfam" id="PF09339">
    <property type="entry name" value="HTH_IclR"/>
    <property type="match status" value="1"/>
</dbReference>
<dbReference type="PROSITE" id="PS51078">
    <property type="entry name" value="ICLR_ED"/>
    <property type="match status" value="1"/>
</dbReference>
<feature type="domain" description="IclR-ED" evidence="5">
    <location>
        <begin position="80"/>
        <end position="268"/>
    </location>
</feature>
<dbReference type="GO" id="GO:0045892">
    <property type="term" value="P:negative regulation of DNA-templated transcription"/>
    <property type="evidence" value="ECO:0007669"/>
    <property type="project" value="TreeGrafter"/>
</dbReference>
<name>A0A1H4JZW3_9HYPH</name>
<evidence type="ECO:0000256" key="2">
    <source>
        <dbReference type="ARBA" id="ARBA00023125"/>
    </source>
</evidence>
<dbReference type="PANTHER" id="PTHR30136">
    <property type="entry name" value="HELIX-TURN-HELIX TRANSCRIPTIONAL REGULATOR, ICLR FAMILY"/>
    <property type="match status" value="1"/>
</dbReference>
<dbReference type="RefSeq" id="WP_090328392.1">
    <property type="nucleotide sequence ID" value="NZ_FNSL01000001.1"/>
</dbReference>
<dbReference type="GO" id="GO:0003677">
    <property type="term" value="F:DNA binding"/>
    <property type="evidence" value="ECO:0007669"/>
    <property type="project" value="UniProtKB-KW"/>
</dbReference>
<keyword evidence="2" id="KW-0238">DNA-binding</keyword>
<dbReference type="Pfam" id="PF01614">
    <property type="entry name" value="IclR_C"/>
    <property type="match status" value="1"/>
</dbReference>
<dbReference type="InterPro" id="IPR036390">
    <property type="entry name" value="WH_DNA-bd_sf"/>
</dbReference>
<dbReference type="AlphaFoldDB" id="A0A1H4JZW3"/>
<protein>
    <submittedName>
        <fullName evidence="6">Transcriptional regulator, IclR family</fullName>
    </submittedName>
</protein>
<dbReference type="SUPFAM" id="SSF46785">
    <property type="entry name" value="Winged helix' DNA-binding domain"/>
    <property type="match status" value="1"/>
</dbReference>
<evidence type="ECO:0000259" key="5">
    <source>
        <dbReference type="PROSITE" id="PS51078"/>
    </source>
</evidence>
<dbReference type="InterPro" id="IPR029016">
    <property type="entry name" value="GAF-like_dom_sf"/>
</dbReference>
<dbReference type="GO" id="GO:0003700">
    <property type="term" value="F:DNA-binding transcription factor activity"/>
    <property type="evidence" value="ECO:0007669"/>
    <property type="project" value="TreeGrafter"/>
</dbReference>
<dbReference type="InterPro" id="IPR014757">
    <property type="entry name" value="Tscrpt_reg_IclR_C"/>
</dbReference>
<dbReference type="InterPro" id="IPR005471">
    <property type="entry name" value="Tscrpt_reg_IclR_N"/>
</dbReference>
<dbReference type="Proteomes" id="UP000199064">
    <property type="component" value="Unassembled WGS sequence"/>
</dbReference>
<keyword evidence="7" id="KW-1185">Reference proteome</keyword>
<accession>A0A1H4JZW3</accession>
<gene>
    <name evidence="6" type="ORF">SAMN05216452_1793</name>
</gene>
<keyword evidence="1" id="KW-0805">Transcription regulation</keyword>
<dbReference type="Gene3D" id="1.10.10.10">
    <property type="entry name" value="Winged helix-like DNA-binding domain superfamily/Winged helix DNA-binding domain"/>
    <property type="match status" value="1"/>
</dbReference>
<evidence type="ECO:0000256" key="3">
    <source>
        <dbReference type="ARBA" id="ARBA00023163"/>
    </source>
</evidence>
<dbReference type="SUPFAM" id="SSF55781">
    <property type="entry name" value="GAF domain-like"/>
    <property type="match status" value="1"/>
</dbReference>
<dbReference type="Gene3D" id="3.30.450.40">
    <property type="match status" value="1"/>
</dbReference>
<evidence type="ECO:0000259" key="4">
    <source>
        <dbReference type="PROSITE" id="PS51077"/>
    </source>
</evidence>
<reference evidence="7" key="1">
    <citation type="submission" date="2016-10" db="EMBL/GenBank/DDBJ databases">
        <authorList>
            <person name="Varghese N."/>
            <person name="Submissions S."/>
        </authorList>
    </citation>
    <scope>NUCLEOTIDE SEQUENCE [LARGE SCALE GENOMIC DNA]</scope>
    <source>
        <strain evidence="7">ES.061</strain>
    </source>
</reference>
<dbReference type="PROSITE" id="PS51077">
    <property type="entry name" value="HTH_ICLR"/>
    <property type="match status" value="1"/>
</dbReference>
<evidence type="ECO:0000256" key="1">
    <source>
        <dbReference type="ARBA" id="ARBA00023015"/>
    </source>
</evidence>
<dbReference type="InterPro" id="IPR050707">
    <property type="entry name" value="HTH_MetabolicPath_Reg"/>
</dbReference>